<proteinExistence type="predicted"/>
<dbReference type="EMBL" id="KN438381">
    <property type="protein sequence ID" value="KHG26765.1"/>
    <property type="molecule type" value="Genomic_DNA"/>
</dbReference>
<dbReference type="Proteomes" id="UP000032142">
    <property type="component" value="Unassembled WGS sequence"/>
</dbReference>
<keyword evidence="2" id="KW-1185">Reference proteome</keyword>
<evidence type="ECO:0000313" key="1">
    <source>
        <dbReference type="EMBL" id="KHG26765.1"/>
    </source>
</evidence>
<reference evidence="2" key="1">
    <citation type="submission" date="2014-09" db="EMBL/GenBank/DDBJ databases">
        <authorList>
            <person name="Mudge J."/>
            <person name="Ramaraj T."/>
            <person name="Lindquist I.E."/>
            <person name="Bharti A.K."/>
            <person name="Sundararajan A."/>
            <person name="Cameron C.T."/>
            <person name="Woodward J.E."/>
            <person name="May G.D."/>
            <person name="Brubaker C."/>
            <person name="Broadhvest J."/>
            <person name="Wilkins T.A."/>
        </authorList>
    </citation>
    <scope>NUCLEOTIDE SEQUENCE</scope>
    <source>
        <strain evidence="2">cv. AKA8401</strain>
    </source>
</reference>
<protein>
    <submittedName>
        <fullName evidence="1">Uncharacterized protein</fullName>
    </submittedName>
</protein>
<evidence type="ECO:0000313" key="2">
    <source>
        <dbReference type="Proteomes" id="UP000032142"/>
    </source>
</evidence>
<sequence length="54" mass="6181">MIFQPSNLFLASIQTKQKGDLWRICQVWSGAWRAMTEAWWPSRGYGAMADSMGN</sequence>
<dbReference type="AlphaFoldDB" id="A0A0B0PP56"/>
<name>A0A0B0PP56_GOSAR</name>
<organism evidence="1 2">
    <name type="scientific">Gossypium arboreum</name>
    <name type="common">Tree cotton</name>
    <name type="synonym">Gossypium nanking</name>
    <dbReference type="NCBI Taxonomy" id="29729"/>
    <lineage>
        <taxon>Eukaryota</taxon>
        <taxon>Viridiplantae</taxon>
        <taxon>Streptophyta</taxon>
        <taxon>Embryophyta</taxon>
        <taxon>Tracheophyta</taxon>
        <taxon>Spermatophyta</taxon>
        <taxon>Magnoliopsida</taxon>
        <taxon>eudicotyledons</taxon>
        <taxon>Gunneridae</taxon>
        <taxon>Pentapetalae</taxon>
        <taxon>rosids</taxon>
        <taxon>malvids</taxon>
        <taxon>Malvales</taxon>
        <taxon>Malvaceae</taxon>
        <taxon>Malvoideae</taxon>
        <taxon>Gossypium</taxon>
    </lineage>
</organism>
<gene>
    <name evidence="1" type="ORF">F383_03999</name>
</gene>
<accession>A0A0B0PP56</accession>